<feature type="domain" description="Novel toxin 15" evidence="3">
    <location>
        <begin position="1217"/>
        <end position="1332"/>
    </location>
</feature>
<feature type="compositionally biased region" description="Polar residues" evidence="2">
    <location>
        <begin position="329"/>
        <end position="347"/>
    </location>
</feature>
<reference evidence="4" key="1">
    <citation type="submission" date="2023-07" db="EMBL/GenBank/DDBJ databases">
        <title>Genomic Encyclopedia of Type Strains, Phase IV (KMG-IV): sequencing the most valuable type-strain genomes for metagenomic binning, comparative biology and taxonomic classification.</title>
        <authorList>
            <person name="Goeker M."/>
        </authorList>
    </citation>
    <scope>NUCLEOTIDE SEQUENCE</scope>
    <source>
        <strain evidence="4">DSM 26174</strain>
    </source>
</reference>
<feature type="coiled-coil region" evidence="1">
    <location>
        <begin position="646"/>
        <end position="699"/>
    </location>
</feature>
<feature type="region of interest" description="Disordered" evidence="2">
    <location>
        <begin position="69"/>
        <end position="219"/>
    </location>
</feature>
<feature type="compositionally biased region" description="Polar residues" evidence="2">
    <location>
        <begin position="305"/>
        <end position="315"/>
    </location>
</feature>
<feature type="region of interest" description="Disordered" evidence="2">
    <location>
        <begin position="1002"/>
        <end position="1029"/>
    </location>
</feature>
<feature type="compositionally biased region" description="Basic and acidic residues" evidence="2">
    <location>
        <begin position="89"/>
        <end position="99"/>
    </location>
</feature>
<feature type="compositionally biased region" description="Basic and acidic residues" evidence="2">
    <location>
        <begin position="1006"/>
        <end position="1029"/>
    </location>
</feature>
<feature type="compositionally biased region" description="Low complexity" evidence="2">
    <location>
        <begin position="238"/>
        <end position="247"/>
    </location>
</feature>
<feature type="compositionally biased region" description="Basic and acidic residues" evidence="2">
    <location>
        <begin position="69"/>
        <end position="80"/>
    </location>
</feature>
<feature type="compositionally biased region" description="Basic and acidic residues" evidence="2">
    <location>
        <begin position="317"/>
        <end position="326"/>
    </location>
</feature>
<proteinExistence type="predicted"/>
<dbReference type="Pfam" id="PF15604">
    <property type="entry name" value="Ntox15"/>
    <property type="match status" value="1"/>
</dbReference>
<gene>
    <name evidence="4" type="ORF">HNQ88_004829</name>
</gene>
<evidence type="ECO:0000313" key="5">
    <source>
        <dbReference type="Proteomes" id="UP001185092"/>
    </source>
</evidence>
<feature type="compositionally biased region" description="Polar residues" evidence="2">
    <location>
        <begin position="192"/>
        <end position="203"/>
    </location>
</feature>
<feature type="region of interest" description="Disordered" evidence="2">
    <location>
        <begin position="1"/>
        <end position="24"/>
    </location>
</feature>
<feature type="region of interest" description="Disordered" evidence="2">
    <location>
        <begin position="1176"/>
        <end position="1195"/>
    </location>
</feature>
<dbReference type="InterPro" id="IPR028949">
    <property type="entry name" value="Ntox15"/>
</dbReference>
<dbReference type="Proteomes" id="UP001185092">
    <property type="component" value="Unassembled WGS sequence"/>
</dbReference>
<feature type="compositionally biased region" description="Basic and acidic residues" evidence="2">
    <location>
        <begin position="254"/>
        <end position="263"/>
    </location>
</feature>
<protein>
    <submittedName>
        <fullName evidence="4">Uncharacterized protein YaaW (UPF0174 family)</fullName>
    </submittedName>
</protein>
<keyword evidence="1" id="KW-0175">Coiled coil</keyword>
<comment type="caution">
    <text evidence="4">The sequence shown here is derived from an EMBL/GenBank/DDBJ whole genome shotgun (WGS) entry which is preliminary data.</text>
</comment>
<feature type="compositionally biased region" description="Polar residues" evidence="2">
    <location>
        <begin position="149"/>
        <end position="183"/>
    </location>
</feature>
<organism evidence="4 5">
    <name type="scientific">Aureibacter tunicatorum</name>
    <dbReference type="NCBI Taxonomy" id="866807"/>
    <lineage>
        <taxon>Bacteria</taxon>
        <taxon>Pseudomonadati</taxon>
        <taxon>Bacteroidota</taxon>
        <taxon>Cytophagia</taxon>
        <taxon>Cytophagales</taxon>
        <taxon>Persicobacteraceae</taxon>
        <taxon>Aureibacter</taxon>
    </lineage>
</organism>
<keyword evidence="5" id="KW-1185">Reference proteome</keyword>
<accession>A0AAE3XRD2</accession>
<evidence type="ECO:0000313" key="4">
    <source>
        <dbReference type="EMBL" id="MDR6241742.1"/>
    </source>
</evidence>
<evidence type="ECO:0000259" key="3">
    <source>
        <dbReference type="Pfam" id="PF15604"/>
    </source>
</evidence>
<name>A0AAE3XRD2_9BACT</name>
<evidence type="ECO:0000256" key="2">
    <source>
        <dbReference type="SAM" id="MobiDB-lite"/>
    </source>
</evidence>
<evidence type="ECO:0000256" key="1">
    <source>
        <dbReference type="SAM" id="Coils"/>
    </source>
</evidence>
<sequence>MAEEKEYAMAYKPQQANKPSPLYNEEDGSLRKMTVSVAEKYGTDVEAAGRSLEENIAVKYGYNMPQRPKSLEENMEEKYGLPKLAPTKTFKDTMAEKYGLRLASNSSKDEQQSESNQENELDNQLDDNKKEEIEESDFLNGETEIQKENAPQLTDSKQASTSTAPDSSPQPNTTKTATPNTQAPMLAPKVSAPQNDTLLSTNSKETTKEEAPEESASEIIVPQVNAVKIDLAAESKKAISISNKKINTQASAQKKTENTEKKASQIKKSLVTQPEEMQAKANASLVAGMKSVSPNKPSASDGKRSLQQGMRSSLPKTVKDVKEFRSRGTARQMTASMKSKISSQSGEVTGAFGAIKNQQTPDPAPASEPLPSMEPSAAEKEGIGKGLVPSMTEKHLDMQAYAQAGQSIIEQAGINKEAVKELGDTPLALMVKDLDALESQNVSQRDDILSTAQGLSAQADQELEQMSKDGQKKIIDGRKRRLGNVSYEQKTRKGSLEAQKKQATEHIEGIFGKAKKTVEDKLKILNGDSMKKFEARVAKAEAVFSANVERKQEAISTKYYEESNAIVDWWRKLTVSIEDVPGMSAMFAQEKARFESSVNQAIAEITASNQSVIDECKDIIRGAHEEIDIYQKSLPEAVRTGIGESAAAIRKQLKALSAEVNTQAAELKKTLAEKQKKAVEKVQAKIDKIIEENKSLLDKAGDMAEKAVMLFAQELFEKIGVDPKKVISVFEKGKGAVQAFFADPAGFIKNVLSAVSAGVGNFKDNIQGHLKEGFLGWLTGATGKMSINMPEQFNLQGIFDLALQVMGLGWEQIKAQIIAKGGPKVAKGIEMAEQSIEIIKQVREGGLVVLWDMLKEKAEEVKVAFIDGLKEWAITKVVTEGVKTIVAMTNPVGGLLKVAETIYKVVTFFMDNFQRIISFAESVFDSVAAIAAGNIAAASKAIEASLSKTIPIILGFLAKLLNLGGVVGKIKKIINKVKKKIQPTIDNIIDWFIKKIKKFKGGKSSVNKDKSKPKKKDVEKSKNKKDHDDKVKKGLDYLHTLEKKESNTNVGLTEKQAQGVAKKTKKKYPIFKSITPVQKGKKWVYDWRASRGEEPGMEVASESKGESFKLEEYNIIFRVPTKSLEPMKNYSNDEVKNDLFIKYKIEYKRQLELQKTEINKMKANYWLNNHQSFIDRREKDKSEGKKYPSGRDPEGDKDIKVVEALLKNDLIKIYIQKSRSNSELKEKYKNLSGREKIDQIQKDANEYAEAYLSGKSVLHNPDQIAGGDPIVSSRYHEWVKLKGEIKSKKDIEDLGILGDSPVNRWIGAQWRSRAKKLNINTRNQINEIKKKENETKKFAANASMNIKITLKNGEVI</sequence>
<feature type="region of interest" description="Disordered" evidence="2">
    <location>
        <begin position="238"/>
        <end position="388"/>
    </location>
</feature>
<dbReference type="RefSeq" id="WP_309942790.1">
    <property type="nucleotide sequence ID" value="NZ_AP025309.1"/>
</dbReference>
<dbReference type="EMBL" id="JAVDQD010000011">
    <property type="protein sequence ID" value="MDR6241742.1"/>
    <property type="molecule type" value="Genomic_DNA"/>
</dbReference>